<gene>
    <name evidence="1" type="ORF">V0288_11970</name>
</gene>
<dbReference type="Proteomes" id="UP001328733">
    <property type="component" value="Unassembled WGS sequence"/>
</dbReference>
<dbReference type="AlphaFoldDB" id="A0AAW9QJ54"/>
<evidence type="ECO:0000313" key="1">
    <source>
        <dbReference type="EMBL" id="MEG3437835.1"/>
    </source>
</evidence>
<comment type="caution">
    <text evidence="1">The sequence shown here is derived from an EMBL/GenBank/DDBJ whole genome shotgun (WGS) entry which is preliminary data.</text>
</comment>
<dbReference type="GO" id="GO:0008233">
    <property type="term" value="F:peptidase activity"/>
    <property type="evidence" value="ECO:0007669"/>
    <property type="project" value="UniProtKB-KW"/>
</dbReference>
<dbReference type="RefSeq" id="WP_332865315.1">
    <property type="nucleotide sequence ID" value="NZ_JBAFSM010000020.1"/>
</dbReference>
<evidence type="ECO:0000313" key="2">
    <source>
        <dbReference type="Proteomes" id="UP001328733"/>
    </source>
</evidence>
<reference evidence="1 2" key="1">
    <citation type="submission" date="2024-01" db="EMBL/GenBank/DDBJ databases">
        <title>Genomic insights into the taxonomy and metabolism of the cyanobacterium Pannus brasiliensis CCIBt3594.</title>
        <authorList>
            <person name="Machado M."/>
            <person name="Botero N.B."/>
            <person name="Andreote A.P.D."/>
            <person name="Feitosa A.M.T."/>
            <person name="Popin R."/>
            <person name="Sivonen K."/>
            <person name="Fiore M.F."/>
        </authorList>
    </citation>
    <scope>NUCLEOTIDE SEQUENCE [LARGE SCALE GENOMIC DNA]</scope>
    <source>
        <strain evidence="1 2">CCIBt3594</strain>
    </source>
</reference>
<accession>A0AAW9QJ54</accession>
<organism evidence="1 2">
    <name type="scientific">Pannus brasiliensis CCIBt3594</name>
    <dbReference type="NCBI Taxonomy" id="1427578"/>
    <lineage>
        <taxon>Bacteria</taxon>
        <taxon>Bacillati</taxon>
        <taxon>Cyanobacteriota</taxon>
        <taxon>Cyanophyceae</taxon>
        <taxon>Oscillatoriophycideae</taxon>
        <taxon>Chroococcales</taxon>
        <taxon>Microcystaceae</taxon>
        <taxon>Pannus</taxon>
    </lineage>
</organism>
<name>A0AAW9QJ54_9CHRO</name>
<keyword evidence="1" id="KW-0645">Protease</keyword>
<dbReference type="GO" id="GO:0006508">
    <property type="term" value="P:proteolysis"/>
    <property type="evidence" value="ECO:0007669"/>
    <property type="project" value="UniProtKB-KW"/>
</dbReference>
<dbReference type="SUPFAM" id="SSF50630">
    <property type="entry name" value="Acid proteases"/>
    <property type="match status" value="1"/>
</dbReference>
<keyword evidence="2" id="KW-1185">Reference proteome</keyword>
<dbReference type="Gene3D" id="2.40.70.10">
    <property type="entry name" value="Acid Proteases"/>
    <property type="match status" value="1"/>
</dbReference>
<keyword evidence="1" id="KW-0378">Hydrolase</keyword>
<dbReference type="InterPro" id="IPR021109">
    <property type="entry name" value="Peptidase_aspartic_dom_sf"/>
</dbReference>
<sequence length="166" mass="18275">MGSIFVTLTITNRADRILADRGIISAELVRSIPLDRVLLDTGATTLCLPIDIIEQLGLEVLRDVEVEMAGGIERVRLFRDATIALFDREGTFECLELPRNRSPLLGVIPLEALGIELDLQKQTARTLPIDPDNTYLTIKLSALGDRLSKTATERARDDGRLPIAAL</sequence>
<protein>
    <submittedName>
        <fullName evidence="1">Aspartyl protease</fullName>
    </submittedName>
</protein>
<dbReference type="EMBL" id="JBAFSM010000020">
    <property type="protein sequence ID" value="MEG3437835.1"/>
    <property type="molecule type" value="Genomic_DNA"/>
</dbReference>
<proteinExistence type="predicted"/>